<reference evidence="3" key="1">
    <citation type="submission" date="2010-01" db="EMBL/GenBank/DDBJ databases">
        <title>Genome fragments of uncultured bacteria from the North Pacific subtropical Gyre.</title>
        <authorList>
            <person name="Pham V.D."/>
            <person name="Delong E.F."/>
        </authorList>
    </citation>
    <scope>NUCLEOTIDE SEQUENCE</scope>
</reference>
<feature type="transmembrane region" description="Helical" evidence="2">
    <location>
        <begin position="7"/>
        <end position="31"/>
    </location>
</feature>
<feature type="region of interest" description="Disordered" evidence="1">
    <location>
        <begin position="379"/>
        <end position="402"/>
    </location>
</feature>
<organism evidence="3">
    <name type="scientific">uncultured verrucomicrobium HF0070_15G23</name>
    <dbReference type="NCBI Taxonomy" id="723594"/>
    <lineage>
        <taxon>Bacteria</taxon>
        <taxon>Pseudomonadati</taxon>
        <taxon>Verrucomicrobiota</taxon>
        <taxon>environmental samples</taxon>
    </lineage>
</organism>
<accession>E7C237</accession>
<dbReference type="Pfam" id="PF07963">
    <property type="entry name" value="N_methyl"/>
    <property type="match status" value="1"/>
</dbReference>
<sequence length="463" mass="49734">MKLKQAAFTLVEAVVAVGILSLVLVSIYGVFFSVMGSTKAGTAAVIEVQRQRIALQTIEDALSGLICYLDENNNPKQPYDFVTNTEDFDYQSISFVSRVPPDFLGNNLFGSERLRRITFQVEDDELGGRSLVMYQTSILDPILDTAGNNQPSASGLIDTQLIPDSQRWVIGPDLDLFGLSFWSTAENAWIFHWVEPDAPNPPTRIKVELAYTRDDGRETQSFETQKREVALFSKIIDYKTQNPPLPAAKSRGSSSRSRGSSSRGSSSRGKPTAEQIAAWRKKREEEAKKRARNNEGKRKLPEGSRRVSDYGRLQNTAKRYDFNGDGILDPGERQKWRDDWAASRNNPSNSSRAAASASGKASVSGGSVAAAAAAAAAGGGDVSASGDAGSPSSGNGSSRGGGPSVLPGALVLNGELAAFEARTLQELVDMGVYSSMEDLQATAPEGAVWGIDPDSGLVVPVYP</sequence>
<feature type="compositionally biased region" description="Low complexity" evidence="1">
    <location>
        <begin position="379"/>
        <end position="396"/>
    </location>
</feature>
<evidence type="ECO:0000313" key="3">
    <source>
        <dbReference type="EMBL" id="ADI21511.1"/>
    </source>
</evidence>
<protein>
    <submittedName>
        <fullName evidence="3">Uncharacterized protein</fullName>
    </submittedName>
</protein>
<proteinExistence type="predicted"/>
<keyword evidence="2" id="KW-0812">Transmembrane</keyword>
<dbReference type="AlphaFoldDB" id="E7C237"/>
<keyword evidence="2" id="KW-0472">Membrane</keyword>
<feature type="region of interest" description="Disordered" evidence="1">
    <location>
        <begin position="240"/>
        <end position="312"/>
    </location>
</feature>
<evidence type="ECO:0000256" key="1">
    <source>
        <dbReference type="SAM" id="MobiDB-lite"/>
    </source>
</evidence>
<keyword evidence="2" id="KW-1133">Transmembrane helix</keyword>
<dbReference type="InterPro" id="IPR012902">
    <property type="entry name" value="N_methyl_site"/>
</dbReference>
<name>E7C237_9BACT</name>
<feature type="compositionally biased region" description="Basic and acidic residues" evidence="1">
    <location>
        <begin position="282"/>
        <end position="309"/>
    </location>
</feature>
<dbReference type="EMBL" id="GU567957">
    <property type="protein sequence ID" value="ADI21511.1"/>
    <property type="molecule type" value="Genomic_DNA"/>
</dbReference>
<evidence type="ECO:0000256" key="2">
    <source>
        <dbReference type="SAM" id="Phobius"/>
    </source>
</evidence>
<feature type="compositionally biased region" description="Low complexity" evidence="1">
    <location>
        <begin position="250"/>
        <end position="269"/>
    </location>
</feature>